<evidence type="ECO:0000313" key="2">
    <source>
        <dbReference type="Proteomes" id="UP000318370"/>
    </source>
</evidence>
<protein>
    <submittedName>
        <fullName evidence="1">Uncharacterized protein</fullName>
    </submittedName>
</protein>
<organism evidence="1 2">
    <name type="scientific">Klebsiella spallanzanii</name>
    <dbReference type="NCBI Taxonomy" id="2587528"/>
    <lineage>
        <taxon>Bacteria</taxon>
        <taxon>Pseudomonadati</taxon>
        <taxon>Pseudomonadota</taxon>
        <taxon>Gammaproteobacteria</taxon>
        <taxon>Enterobacterales</taxon>
        <taxon>Enterobacteriaceae</taxon>
        <taxon>Klebsiella/Raoultella group</taxon>
        <taxon>Klebsiella</taxon>
    </lineage>
</organism>
<dbReference type="RefSeq" id="WP_142462497.1">
    <property type="nucleotide sequence ID" value="NZ_CABGHF010000008.1"/>
</dbReference>
<name>A0A564JAZ1_9ENTR</name>
<proteinExistence type="predicted"/>
<dbReference type="EMBL" id="CABGHF010000008">
    <property type="protein sequence ID" value="VUS54075.1"/>
    <property type="molecule type" value="Genomic_DNA"/>
</dbReference>
<reference evidence="1 2" key="1">
    <citation type="submission" date="2019-07" db="EMBL/GenBank/DDBJ databases">
        <authorList>
            <person name="Brisse S."/>
            <person name="Rodrigues C."/>
            <person name="Thorpe H."/>
        </authorList>
    </citation>
    <scope>NUCLEOTIDE SEQUENCE [LARGE SCALE GENOMIC DNA]</scope>
    <source>
        <strain evidence="1">SB6408</strain>
    </source>
</reference>
<accession>A0A564JAZ1</accession>
<dbReference type="Proteomes" id="UP000318370">
    <property type="component" value="Unassembled WGS sequence"/>
</dbReference>
<sequence>MLVDYLLIGLKRHGEIKQVEHKAGDMLESSLAFYPANNYNLEQPTCVYDVKVIHHLGHRYAIAIACDITASEINSLIESTNMKPIPDSVSGEI</sequence>
<gene>
    <name evidence="1" type="ORF">SB6408_04568</name>
</gene>
<dbReference type="AlphaFoldDB" id="A0A564JAZ1"/>
<evidence type="ECO:0000313" key="1">
    <source>
        <dbReference type="EMBL" id="VUS54075.1"/>
    </source>
</evidence>